<gene>
    <name evidence="2" type="ORF">ELE36_18900</name>
</gene>
<evidence type="ECO:0000313" key="2">
    <source>
        <dbReference type="EMBL" id="QBB72268.1"/>
    </source>
</evidence>
<organism evidence="2 3">
    <name type="scientific">Pseudolysobacter antarcticus</name>
    <dbReference type="NCBI Taxonomy" id="2511995"/>
    <lineage>
        <taxon>Bacteria</taxon>
        <taxon>Pseudomonadati</taxon>
        <taxon>Pseudomonadota</taxon>
        <taxon>Gammaproteobacteria</taxon>
        <taxon>Lysobacterales</taxon>
        <taxon>Rhodanobacteraceae</taxon>
        <taxon>Pseudolysobacter</taxon>
    </lineage>
</organism>
<proteinExistence type="predicted"/>
<feature type="compositionally biased region" description="Basic and acidic residues" evidence="1">
    <location>
        <begin position="13"/>
        <end position="24"/>
    </location>
</feature>
<name>A0A411HP36_9GAMM</name>
<dbReference type="KEGG" id="xbc:ELE36_18900"/>
<keyword evidence="3" id="KW-1185">Reference proteome</keyword>
<dbReference type="RefSeq" id="WP_129836074.1">
    <property type="nucleotide sequence ID" value="NZ_CP035704.1"/>
</dbReference>
<protein>
    <submittedName>
        <fullName evidence="2">Uncharacterized protein</fullName>
    </submittedName>
</protein>
<accession>A0A411HP36</accession>
<dbReference type="OrthoDB" id="8456236at2"/>
<dbReference type="Proteomes" id="UP000291562">
    <property type="component" value="Chromosome"/>
</dbReference>
<dbReference type="EMBL" id="CP035704">
    <property type="protein sequence ID" value="QBB72268.1"/>
    <property type="molecule type" value="Genomic_DNA"/>
</dbReference>
<sequence length="440" mass="50997">MIQPAETSRYRIQHADGENGDEQRNRKRCNVGQNRQARTPCKRPAGERDYYNPSRRSCFFLRMLPLHSRALSLLFFCRGEVNKSASQPFGESKIARAISIRYSRADTRDYTPSESEMNIKQLIRRALSFGERPPLLIEKINQIALAYNPRHSIYIREYYLLCVDLFENALRDSNLSINLIFGKYKTIFDNPNKTLKVDLQYEHTLVKPGGRDSAGAAVGKIPINGRNDFYLTRIQGYDYLRSLDLIIEYSIPNIVNMQASGVFDSYLDKTIHIAPLIYAIDFHSDARDFDVVTLFSDTSQPRRAAFLSHMKALRQPLRNLKGVFGKDELKALYKNTRILVNIHQTDHHDTLEELRILPALLCGVVIVSEDVPLKEHVPYHEFIVWSNYRNIADTVKSVRENYEFYRKKMFDDPRLIDILSGMQEKNRREVEIAVAKLLRS</sequence>
<feature type="region of interest" description="Disordered" evidence="1">
    <location>
        <begin position="1"/>
        <end position="26"/>
    </location>
</feature>
<evidence type="ECO:0000256" key="1">
    <source>
        <dbReference type="SAM" id="MobiDB-lite"/>
    </source>
</evidence>
<reference evidence="2 3" key="1">
    <citation type="submission" date="2019-01" db="EMBL/GenBank/DDBJ databases">
        <title>Pseudolysobacter antarctica gen. nov., sp. nov., isolated from Fildes Peninsula, Antarctica.</title>
        <authorList>
            <person name="Wei Z."/>
            <person name="Peng F."/>
        </authorList>
    </citation>
    <scope>NUCLEOTIDE SEQUENCE [LARGE SCALE GENOMIC DNA]</scope>
    <source>
        <strain evidence="2 3">AQ6-296</strain>
    </source>
</reference>
<evidence type="ECO:0000313" key="3">
    <source>
        <dbReference type="Proteomes" id="UP000291562"/>
    </source>
</evidence>
<dbReference type="AlphaFoldDB" id="A0A411HP36"/>